<evidence type="ECO:0000256" key="1">
    <source>
        <dbReference type="SAM" id="SignalP"/>
    </source>
</evidence>
<proteinExistence type="predicted"/>
<dbReference type="RefSeq" id="WP_187067966.1">
    <property type="nucleotide sequence ID" value="NZ_JACRVF010000004.1"/>
</dbReference>
<feature type="signal peptide" evidence="1">
    <location>
        <begin position="1"/>
        <end position="17"/>
    </location>
</feature>
<organism evidence="2 3">
    <name type="scientific">Pontibacter cellulosilyticus</name>
    <dbReference type="NCBI Taxonomy" id="1720253"/>
    <lineage>
        <taxon>Bacteria</taxon>
        <taxon>Pseudomonadati</taxon>
        <taxon>Bacteroidota</taxon>
        <taxon>Cytophagia</taxon>
        <taxon>Cytophagales</taxon>
        <taxon>Hymenobacteraceae</taxon>
        <taxon>Pontibacter</taxon>
    </lineage>
</organism>
<dbReference type="EMBL" id="JACRVF010000004">
    <property type="protein sequence ID" value="MBC5993937.1"/>
    <property type="molecule type" value="Genomic_DNA"/>
</dbReference>
<comment type="caution">
    <text evidence="2">The sequence shown here is derived from an EMBL/GenBank/DDBJ whole genome shotgun (WGS) entry which is preliminary data.</text>
</comment>
<gene>
    <name evidence="2" type="ORF">H8S84_13905</name>
</gene>
<name>A0A923SJR1_9BACT</name>
<sequence length="51" mass="5569">MKIIILLCFIVGVFCFAAKDALDARTAHLSKSKQLTVNTTTHHNAPGMQVI</sequence>
<keyword evidence="1" id="KW-0732">Signal</keyword>
<evidence type="ECO:0000313" key="2">
    <source>
        <dbReference type="EMBL" id="MBC5993937.1"/>
    </source>
</evidence>
<accession>A0A923SJR1</accession>
<dbReference type="AlphaFoldDB" id="A0A923SJR1"/>
<feature type="chain" id="PRO_5037909453" evidence="1">
    <location>
        <begin position="18"/>
        <end position="51"/>
    </location>
</feature>
<protein>
    <submittedName>
        <fullName evidence="2">Uncharacterized protein</fullName>
    </submittedName>
</protein>
<dbReference type="Proteomes" id="UP000603640">
    <property type="component" value="Unassembled WGS sequence"/>
</dbReference>
<evidence type="ECO:0000313" key="3">
    <source>
        <dbReference type="Proteomes" id="UP000603640"/>
    </source>
</evidence>
<keyword evidence="3" id="KW-1185">Reference proteome</keyword>
<reference evidence="2" key="1">
    <citation type="submission" date="2020-08" db="EMBL/GenBank/DDBJ databases">
        <title>Pontibacter sp. SD6 16S ribosomal RNA gene Genome sequencing and assembly.</title>
        <authorList>
            <person name="Kang M."/>
        </authorList>
    </citation>
    <scope>NUCLEOTIDE SEQUENCE</scope>
    <source>
        <strain evidence="2">SD6</strain>
    </source>
</reference>